<dbReference type="Pfam" id="PF13517">
    <property type="entry name" value="FG-GAP_3"/>
    <property type="match status" value="5"/>
</dbReference>
<evidence type="ECO:0000256" key="2">
    <source>
        <dbReference type="SAM" id="SignalP"/>
    </source>
</evidence>
<reference evidence="4 5" key="1">
    <citation type="submission" date="2019-07" db="EMBL/GenBank/DDBJ databases">
        <authorList>
            <person name="Huq M.A."/>
        </authorList>
    </citation>
    <scope>NUCLEOTIDE SEQUENCE [LARGE SCALE GENOMIC DNA]</scope>
    <source>
        <strain evidence="4 5">MAH-3</strain>
    </source>
</reference>
<keyword evidence="5" id="KW-1185">Reference proteome</keyword>
<feature type="domain" description="PKD/Chitinase" evidence="3">
    <location>
        <begin position="1857"/>
        <end position="1922"/>
    </location>
</feature>
<evidence type="ECO:0000256" key="1">
    <source>
        <dbReference type="ARBA" id="ARBA00022729"/>
    </source>
</evidence>
<feature type="signal peptide" evidence="2">
    <location>
        <begin position="1"/>
        <end position="21"/>
    </location>
</feature>
<protein>
    <submittedName>
        <fullName evidence="4">T9SS type A sorting domain-containing protein</fullName>
    </submittedName>
</protein>
<dbReference type="Proteomes" id="UP000316008">
    <property type="component" value="Unassembled WGS sequence"/>
</dbReference>
<feature type="domain" description="PKD/Chitinase" evidence="3">
    <location>
        <begin position="1705"/>
        <end position="1774"/>
    </location>
</feature>
<organism evidence="4 5">
    <name type="scientific">Fluviicola chungangensis</name>
    <dbReference type="NCBI Taxonomy" id="2597671"/>
    <lineage>
        <taxon>Bacteria</taxon>
        <taxon>Pseudomonadati</taxon>
        <taxon>Bacteroidota</taxon>
        <taxon>Flavobacteriia</taxon>
        <taxon>Flavobacteriales</taxon>
        <taxon>Crocinitomicaceae</taxon>
        <taxon>Fluviicola</taxon>
    </lineage>
</organism>
<dbReference type="InterPro" id="IPR013517">
    <property type="entry name" value="FG-GAP"/>
</dbReference>
<dbReference type="PANTHER" id="PTHR44103">
    <property type="entry name" value="PROPROTEIN CONVERTASE P"/>
    <property type="match status" value="1"/>
</dbReference>
<dbReference type="InterPro" id="IPR028994">
    <property type="entry name" value="Integrin_alpha_N"/>
</dbReference>
<feature type="domain" description="PKD/Chitinase" evidence="3">
    <location>
        <begin position="2139"/>
        <end position="2218"/>
    </location>
</feature>
<proteinExistence type="predicted"/>
<dbReference type="SMART" id="SM00089">
    <property type="entry name" value="PKD"/>
    <property type="match status" value="15"/>
</dbReference>
<feature type="domain" description="PKD/Chitinase" evidence="3">
    <location>
        <begin position="1779"/>
        <end position="1848"/>
    </location>
</feature>
<evidence type="ECO:0000313" key="4">
    <source>
        <dbReference type="EMBL" id="TSJ42271.1"/>
    </source>
</evidence>
<gene>
    <name evidence="4" type="ORF">FO442_10915</name>
</gene>
<dbReference type="InterPro" id="IPR026444">
    <property type="entry name" value="Secre_tail"/>
</dbReference>
<dbReference type="NCBIfam" id="TIGR04183">
    <property type="entry name" value="Por_Secre_tail"/>
    <property type="match status" value="1"/>
</dbReference>
<dbReference type="Pfam" id="PF18962">
    <property type="entry name" value="Por_Secre_tail"/>
    <property type="match status" value="1"/>
</dbReference>
<comment type="caution">
    <text evidence="4">The sequence shown here is derived from an EMBL/GenBank/DDBJ whole genome shotgun (WGS) entry which is preliminary data.</text>
</comment>
<feature type="domain" description="PKD/Chitinase" evidence="3">
    <location>
        <begin position="2659"/>
        <end position="2729"/>
    </location>
</feature>
<dbReference type="EMBL" id="VLPL01000005">
    <property type="protein sequence ID" value="TSJ42271.1"/>
    <property type="molecule type" value="Genomic_DNA"/>
</dbReference>
<name>A0A556MQN8_9FLAO</name>
<feature type="domain" description="PKD/Chitinase" evidence="3">
    <location>
        <begin position="1113"/>
        <end position="1182"/>
    </location>
</feature>
<accession>A0A556MQN8</accession>
<keyword evidence="1 2" id="KW-0732">Signal</keyword>
<feature type="domain" description="PKD/Chitinase" evidence="3">
    <location>
        <begin position="1335"/>
        <end position="1404"/>
    </location>
</feature>
<feature type="domain" description="PKD/Chitinase" evidence="3">
    <location>
        <begin position="1409"/>
        <end position="1478"/>
    </location>
</feature>
<dbReference type="Gene3D" id="2.130.10.130">
    <property type="entry name" value="Integrin alpha, N-terminal"/>
    <property type="match status" value="3"/>
</dbReference>
<feature type="domain" description="PKD/Chitinase" evidence="3">
    <location>
        <begin position="1261"/>
        <end position="1330"/>
    </location>
</feature>
<evidence type="ECO:0000313" key="5">
    <source>
        <dbReference type="Proteomes" id="UP000316008"/>
    </source>
</evidence>
<evidence type="ECO:0000259" key="3">
    <source>
        <dbReference type="SMART" id="SM00089"/>
    </source>
</evidence>
<feature type="domain" description="PKD/Chitinase" evidence="3">
    <location>
        <begin position="2001"/>
        <end position="2072"/>
    </location>
</feature>
<feature type="domain" description="PKD/Chitinase" evidence="3">
    <location>
        <begin position="1483"/>
        <end position="1552"/>
    </location>
</feature>
<dbReference type="OrthoDB" id="9765926at2"/>
<feature type="domain" description="PKD/Chitinase" evidence="3">
    <location>
        <begin position="1187"/>
        <end position="1256"/>
    </location>
</feature>
<dbReference type="InterPro" id="IPR022409">
    <property type="entry name" value="PKD/Chitinase_dom"/>
</dbReference>
<dbReference type="SUPFAM" id="SSF69318">
    <property type="entry name" value="Integrin alpha N-terminal domain"/>
    <property type="match status" value="3"/>
</dbReference>
<feature type="chain" id="PRO_5021848718" evidence="2">
    <location>
        <begin position="22"/>
        <end position="3331"/>
    </location>
</feature>
<dbReference type="Gene3D" id="2.30.30.100">
    <property type="match status" value="1"/>
</dbReference>
<dbReference type="PANTHER" id="PTHR44103:SF1">
    <property type="entry name" value="PROPROTEIN CONVERTASE P"/>
    <property type="match status" value="1"/>
</dbReference>
<feature type="domain" description="PKD/Chitinase" evidence="3">
    <location>
        <begin position="1039"/>
        <end position="1108"/>
    </location>
</feature>
<feature type="domain" description="PKD/Chitinase" evidence="3">
    <location>
        <begin position="1631"/>
        <end position="1700"/>
    </location>
</feature>
<feature type="domain" description="PKD/Chitinase" evidence="3">
    <location>
        <begin position="1557"/>
        <end position="1626"/>
    </location>
</feature>
<sequence>MYMKKLLIFLSFSMIALTNWSQISNACFSSRNDISFNKPYSGSRGIVKGDFDSDGILDVVLSNYISGTSKRFSFLKGLGDGKFAAAVSFGNSGNLPQDIRSADFNNDGKLDIALTNQTGIYIYHGQGNGVFDSITTLTFTNVKYIAVGDFNEDGAMDIVGATGPPSSQFTLFTGTLGNPTLFGSAAFTISNPIVNMEVADMDGDNHLDVVSYTSISTVHISKNNNGSLGNFFSGTAISSSGSGGTDLTLCDIDNDGDNDVITTNKTSNNISVLKNNGSGVLSSAIVYATESGPDGIDNFDINQDGFKDIVVANFSASTISIFYGSSGGALSLYQTTQAAGNPKALVIGHFNSDSYPDIVSAQNNGTYINSFIGNSTNNYLQTNLFDVGASPSSSFAGDFNNDGNQDVALTYSGSGTAQIYLGNGAGNFTAGATLTTGTTPVYITGADLDNSGSMDLVVVNNGSNNISVFYGTGSGTFSAGTNYSVGTTPVQAKIGNLNGDALADIVVTNSGSANFSVLTASSATSFNSAVNNTTNTTPYAIAIMDYDLDGINDIIIGHNAASSSLLLRFKGSGTGTFISGGNIGVANAYYNLVTCLEAADLDGNGLSDLIVGRSGVVGKIFNPAATTGSASTNETTIINNALGSGAVVGLKIVDVNNDGKLDVLAVYNNSTPTVVGTLVASVATAFGTNSGYVLTPPTVGFASELDGAGLAAADFNNDGRVDAVVPNKASNSFTLHLNTTPVITAGGPTTFCSGNSVTLNSTPATYWYEWDPNNETTQAISATATGPYYVVTSSSWSDWCQAKSDTITVTVTPGPTAPTITPGGSTTFCSGGNVVLTSSQTTGNQWYKDGVLITGATNQNYTATTAGIYTVTYTSGGCTSPQSSGITVTASETPIITAGGPTTFCTGGSVVLTSSVTTNILWSNGATTPSITVTTSGNYSVQNNVGGCPTLTSNTITVTVAASLSTPTISPAGPVTLCPSGTVTLTSSSATNNVWSTGATTQSITVNTAGSYFVHLDNGSCTSANSTAVTVTNGSAPAAPTITPGGPTTFCAGGSVTLTSSAGNSYLWSTGATTPSINVTTSGSYTVQVTNAAGCQSTASAPTVVTVNALPAAPTITPGGPTTFCAGGSVTLTSSAGNSYLWSTGATTPSINVTTAGSYTVQVTNAAGCQSTASTPTVITVNTAPSAPTITPGGSTTFCSGGSVTLTSSAGNSYLWSTGATTPSINVTTSGSYTVQVTNAAGCQSTASVPTVVTVNALPAAPTITPGGSTTFCAGGSVTLTSSAGNSYLWSTGAITPSINVTTSGSYTVQVTNAAGCQSTASAPTVVTVNALPAAPTITPGGPTTFCAGGSVTLTSSAGNSYLWSTGATTPSINVTTSGSYTVQVTNAAGCQSTASTPTVVTVNTAPSAPTITPGGSTAICAGGSVTLTSSAGNSYLWSTGATTPSINVTTAGSYTVQVTDAAGCQSTTSAPTVVTVNALPAAPTITPGGSTTFCSGGSVTLTSSAGNSYLWSTGATTPSINVTTSGSYTVQVTNAAGCQSTASAPTVVTVNALPVAPTITPGGPTTFCAGGSVTLTSSAGNSYLWSTGATTPSINVTTSGSYTVQVTNAAGCQSTASAPTVVTVNTAPSAPTITPGGSTTFCSGGSVTLTSSAGNSYLWSTGATTPSINVTTSGSYTVQVTNAAGCQSTASAPTVVTVNALPAAPTITPGGSTTFCAGGSVTLTSSAGNSYLWSTGAITPSINVTTSGSYTVQVTNAAGCQSTASAPTVVTVNALPAAPTITPGGPTTFCAGGSVTLTSSAGNSYLWSTGATTPSINVTTAGSYTVQVTNAAGCQSTASAPTVVTVNALPATPTITAGGSTNICMGHTVTLTSSTGTSYLWSTGETTQSITVGTSGSYTVQVTNAAGCLSNPSAPTTVTVNVTVATPSILTSGPTTFCEGGSVTLTCSTGFFFLWSNGVTTQSINVDTSGTFTVQRLNFSGCQSNPSAPVTVTVNPLPAAPVITAGGPTTFCAGGSVTLTSSAGASYLWSTGETTPSIDVTTAGAYSVQITDVNGCQSDASAATNITVNPNPSIPVITASGPTTFCDGGSVVLTSSSASGNLWSTGETTQSITVTTSGSYSVDVTNGFGCTTSSATTNVTVNPNPPIPIITAGGPTTFCDGSSVILTSSALSGNTWSTSETTQSITVTAPGSYSVTETNGFGCSSSSIPTSITVNPIPAIPTITAGGSTTFCDGGSVVLTSSAASGNLWSTGETTQSITVTTSGSYTVEEIQAGCSSGPSASETITVNPNPSVPTITPASSTTFCDGGSVVLTSSASTGNMWSTGETTQSITVTVSGSYSVDVTNGFGCTTSSGSPTIVTVNPIPPVPSITAGGPTTFCSGNAVVLTSSASTGNVWSTGETTQSITVSTSGSYTVEQILLGCSSGSSIQTDILVNPTPATPTITAGGPTTFCTGGSVVLTSTAGTAYLWSTGETTQSITVTASGSYSVTIIDGPCSSASSNVISVTVNPIPVAPTITAGGPTTFCTGGSVVLTSSSSTGNMWSTGATTQSITVSSSGTYTVNLTVLGCTSPNASQTITVNPIPAAPSVTAGGPTTFCAGSSVVLTSSASSGNTWSTTETTQSITVTASGSYTVTQTLLGCTSPASAPVNVIVNTIPSVPTITASGPTTFCAGGSVTLTSSSATNNFWSNGATTQSITVSSSGTFLVQVITNGCSSGTSAPKTVTVNPLPPAPTIVTGTTESICAGSSVTLTSSSTGGNVWSTGATTQSITVSTAGSYYVTVTDGNGCTSPASPTTVVTVNPLPAAPVISANGPTTFCSGGSVVLTSSYSSNNLWSSGSTANSITISSNGTYTVTHTDANGCVSPTSAPVTITVNSIPAAPVITASGPTSFCTGGSVILTSSQATGNSWSTAAMTQSITVTTAGVYSVIYIDGNGCASSSSAPVVVNVFSNPPAPSISAGGATTICQGSFVTLTSSYTSGNTWSTGGVTQNINATTSGAYTVTYTNANGCSTTSAPMNVTVIPVSSIPTISASGSTTICDGSSVTLTSSDPNSTWSTGATTQSIAVTTSGSYWVVGNQTGCPSQPSAPVVVNVNPSPAAPVITPSGPTTICEGEELFLFTSGSGTNTWSTGYIGQVLEVTASGNYWVTVQNVYGCTASSTVVPVVVNENPVVTINPFNPLCSYASPFTMSNGLPAGGTYTGTGITTNIFYPASAGVGSSIVTYTYVDVNDCSSFAQTTIEVNDCAGIDEKEKSYFSLFPNPNNGQFQVLSSGTPMDHIIIYDAQGKMVFNESYPGIFTLEFDLNAWSNGVYYIEINSDQEIQERIPLIINH</sequence>